<dbReference type="InterPro" id="IPR016181">
    <property type="entry name" value="Acyl_CoA_acyltransferase"/>
</dbReference>
<dbReference type="STRING" id="1051891.A0A0C3Q7J8"/>
<dbReference type="InterPro" id="IPR052742">
    <property type="entry name" value="Mito_N-acetyltransferase"/>
</dbReference>
<proteinExistence type="predicted"/>
<dbReference type="OrthoDB" id="10264707at2759"/>
<evidence type="ECO:0000313" key="2">
    <source>
        <dbReference type="EMBL" id="KIO25595.1"/>
    </source>
</evidence>
<dbReference type="SUPFAM" id="SSF55729">
    <property type="entry name" value="Acyl-CoA N-acyltransferases (Nat)"/>
    <property type="match status" value="1"/>
</dbReference>
<protein>
    <recommendedName>
        <fullName evidence="1">N-acetyltransferase domain-containing protein</fullName>
    </recommendedName>
</protein>
<dbReference type="Pfam" id="PF00583">
    <property type="entry name" value="Acetyltransf_1"/>
    <property type="match status" value="1"/>
</dbReference>
<dbReference type="PANTHER" id="PTHR43138">
    <property type="entry name" value="ACETYLTRANSFERASE, GNAT FAMILY"/>
    <property type="match status" value="1"/>
</dbReference>
<dbReference type="InterPro" id="IPR000182">
    <property type="entry name" value="GNAT_dom"/>
</dbReference>
<accession>A0A0C3Q7J8</accession>
<feature type="domain" description="N-acetyltransferase" evidence="1">
    <location>
        <begin position="52"/>
        <end position="202"/>
    </location>
</feature>
<dbReference type="PANTHER" id="PTHR43138:SF1">
    <property type="entry name" value="N-ACETYLTRANSFERASE ACA1"/>
    <property type="match status" value="1"/>
</dbReference>
<reference evidence="3" key="2">
    <citation type="submission" date="2015-01" db="EMBL/GenBank/DDBJ databases">
        <title>Evolutionary Origins and Diversification of the Mycorrhizal Mutualists.</title>
        <authorList>
            <consortium name="DOE Joint Genome Institute"/>
            <consortium name="Mycorrhizal Genomics Consortium"/>
            <person name="Kohler A."/>
            <person name="Kuo A."/>
            <person name="Nagy L.G."/>
            <person name="Floudas D."/>
            <person name="Copeland A."/>
            <person name="Barry K.W."/>
            <person name="Cichocki N."/>
            <person name="Veneault-Fourrey C."/>
            <person name="LaButti K."/>
            <person name="Lindquist E.A."/>
            <person name="Lipzen A."/>
            <person name="Lundell T."/>
            <person name="Morin E."/>
            <person name="Murat C."/>
            <person name="Riley R."/>
            <person name="Ohm R."/>
            <person name="Sun H."/>
            <person name="Tunlid A."/>
            <person name="Henrissat B."/>
            <person name="Grigoriev I.V."/>
            <person name="Hibbett D.S."/>
            <person name="Martin F."/>
        </authorList>
    </citation>
    <scope>NUCLEOTIDE SEQUENCE [LARGE SCALE GENOMIC DNA]</scope>
    <source>
        <strain evidence="3">MUT 4182</strain>
    </source>
</reference>
<keyword evidence="3" id="KW-1185">Reference proteome</keyword>
<reference evidence="2 3" key="1">
    <citation type="submission" date="2014-04" db="EMBL/GenBank/DDBJ databases">
        <authorList>
            <consortium name="DOE Joint Genome Institute"/>
            <person name="Kuo A."/>
            <person name="Girlanda M."/>
            <person name="Perotto S."/>
            <person name="Kohler A."/>
            <person name="Nagy L.G."/>
            <person name="Floudas D."/>
            <person name="Copeland A."/>
            <person name="Barry K.W."/>
            <person name="Cichocki N."/>
            <person name="Veneault-Fourrey C."/>
            <person name="LaButti K."/>
            <person name="Lindquist E.A."/>
            <person name="Lipzen A."/>
            <person name="Lundell T."/>
            <person name="Morin E."/>
            <person name="Murat C."/>
            <person name="Sun H."/>
            <person name="Tunlid A."/>
            <person name="Henrissat B."/>
            <person name="Grigoriev I.V."/>
            <person name="Hibbett D.S."/>
            <person name="Martin F."/>
            <person name="Nordberg H.P."/>
            <person name="Cantor M.N."/>
            <person name="Hua S.X."/>
        </authorList>
    </citation>
    <scope>NUCLEOTIDE SEQUENCE [LARGE SCALE GENOMIC DNA]</scope>
    <source>
        <strain evidence="2 3">MUT 4182</strain>
    </source>
</reference>
<name>A0A0C3Q7J8_9AGAM</name>
<evidence type="ECO:0000313" key="3">
    <source>
        <dbReference type="Proteomes" id="UP000054248"/>
    </source>
</evidence>
<dbReference type="PROSITE" id="PS51186">
    <property type="entry name" value="GNAT"/>
    <property type="match status" value="1"/>
</dbReference>
<dbReference type="Gene3D" id="3.40.630.30">
    <property type="match status" value="1"/>
</dbReference>
<dbReference type="GO" id="GO:0005634">
    <property type="term" value="C:nucleus"/>
    <property type="evidence" value="ECO:0007669"/>
    <property type="project" value="TreeGrafter"/>
</dbReference>
<dbReference type="EMBL" id="KN823039">
    <property type="protein sequence ID" value="KIO25595.1"/>
    <property type="molecule type" value="Genomic_DNA"/>
</dbReference>
<organism evidence="2 3">
    <name type="scientific">Tulasnella calospora MUT 4182</name>
    <dbReference type="NCBI Taxonomy" id="1051891"/>
    <lineage>
        <taxon>Eukaryota</taxon>
        <taxon>Fungi</taxon>
        <taxon>Dikarya</taxon>
        <taxon>Basidiomycota</taxon>
        <taxon>Agaricomycotina</taxon>
        <taxon>Agaricomycetes</taxon>
        <taxon>Cantharellales</taxon>
        <taxon>Tulasnellaceae</taxon>
        <taxon>Tulasnella</taxon>
    </lineage>
</organism>
<dbReference type="AlphaFoldDB" id="A0A0C3Q7J8"/>
<gene>
    <name evidence="2" type="ORF">M407DRAFT_75531</name>
</gene>
<evidence type="ECO:0000259" key="1">
    <source>
        <dbReference type="PROSITE" id="PS51186"/>
    </source>
</evidence>
<sequence>MLDPIVLPLKSSLDNAPAYLSVHHITLASTPADLEDILYQEFSQEVDRGNTFPQRSPTSKDHFHSYFFAHDVFVAIQTDSPSPGTTLEDVRAGHQWNDCLQGFFYIKPNFLDRSSHICNGGFIVPHAARGKGIGHLLGKSFLHFAPKLGYKASIFNLVYSSNLASLATWYRLGFTRIGVIPKAGRLLQPDGSEAYIDANIIYKSFDEV</sequence>
<dbReference type="HOGENOM" id="CLU_013985_42_1_1"/>
<dbReference type="GO" id="GO:0016747">
    <property type="term" value="F:acyltransferase activity, transferring groups other than amino-acyl groups"/>
    <property type="evidence" value="ECO:0007669"/>
    <property type="project" value="InterPro"/>
</dbReference>
<dbReference type="Proteomes" id="UP000054248">
    <property type="component" value="Unassembled WGS sequence"/>
</dbReference>